<evidence type="ECO:0000256" key="1">
    <source>
        <dbReference type="SAM" id="MobiDB-lite"/>
    </source>
</evidence>
<sequence>MPPSTCARARRSISRAASALANGRTSPARTSTPPRSSRIRCRCLAAAAVAVLMKVRPTMVTVALALKAAAGDMDLRNALRHKSNAGRLSPPRSTAAASLTSTMTSPSSAPQRWTAFPFGMTAPDVVRQSVR</sequence>
<reference evidence="2 3" key="1">
    <citation type="submission" date="2018-01" db="EMBL/GenBank/DDBJ databases">
        <authorList>
            <person name="Clerissi C."/>
        </authorList>
    </citation>
    <scope>NUCLEOTIDE SEQUENCE [LARGE SCALE GENOMIC DNA]</scope>
    <source>
        <strain evidence="2">Cupriavidus taiwanensis STM 6021</strain>
    </source>
</reference>
<proteinExistence type="predicted"/>
<feature type="region of interest" description="Disordered" evidence="1">
    <location>
        <begin position="81"/>
        <end position="110"/>
    </location>
</feature>
<dbReference type="AlphaFoldDB" id="A0A7Z7JFZ6"/>
<evidence type="ECO:0000313" key="2">
    <source>
        <dbReference type="EMBL" id="SPC25881.1"/>
    </source>
</evidence>
<organism evidence="2 3">
    <name type="scientific">Cupriavidus taiwanensis</name>
    <dbReference type="NCBI Taxonomy" id="164546"/>
    <lineage>
        <taxon>Bacteria</taxon>
        <taxon>Pseudomonadati</taxon>
        <taxon>Pseudomonadota</taxon>
        <taxon>Betaproteobacteria</taxon>
        <taxon>Burkholderiales</taxon>
        <taxon>Burkholderiaceae</taxon>
        <taxon>Cupriavidus</taxon>
    </lineage>
</organism>
<gene>
    <name evidence="2" type="ORF">CBM2594_U20068</name>
</gene>
<comment type="caution">
    <text evidence="2">The sequence shown here is derived from an EMBL/GenBank/DDBJ whole genome shotgun (WGS) entry which is preliminary data.</text>
</comment>
<accession>A0A7Z7JFZ6</accession>
<protein>
    <submittedName>
        <fullName evidence="2">Uncharacterized protein</fullName>
    </submittedName>
</protein>
<evidence type="ECO:0000313" key="3">
    <source>
        <dbReference type="Proteomes" id="UP000257139"/>
    </source>
</evidence>
<feature type="region of interest" description="Disordered" evidence="1">
    <location>
        <begin position="16"/>
        <end position="37"/>
    </location>
</feature>
<dbReference type="Proteomes" id="UP000257139">
    <property type="component" value="Unassembled WGS sequence"/>
</dbReference>
<name>A0A7Z7JFZ6_9BURK</name>
<feature type="compositionally biased region" description="Low complexity" evidence="1">
    <location>
        <begin position="89"/>
        <end position="110"/>
    </location>
</feature>
<dbReference type="EMBL" id="OGUU01000049">
    <property type="protein sequence ID" value="SPC25881.1"/>
    <property type="molecule type" value="Genomic_DNA"/>
</dbReference>